<dbReference type="SUPFAM" id="SSF53756">
    <property type="entry name" value="UDP-Glycosyltransferase/glycogen phosphorylase"/>
    <property type="match status" value="1"/>
</dbReference>
<name>A0A1I5AQS6_9FLAO</name>
<keyword evidence="3" id="KW-1185">Reference proteome</keyword>
<dbReference type="RefSeq" id="WP_093409053.1">
    <property type="nucleotide sequence ID" value="NZ_FOVL01000011.1"/>
</dbReference>
<evidence type="ECO:0000313" key="3">
    <source>
        <dbReference type="Proteomes" id="UP000199153"/>
    </source>
</evidence>
<sequence length="354" mass="40576">MKKKRILVAILNWGLGHAARCIPLINGLIAKGYEPILASDGAALALLKKEFPDLLAEELPSYNIEYSKSPNLLKWKLFLESPRIMQVIKAEKKHTKLLVEKYNLNGIISDNRLGVRYKHLKNVFITHQLNVLSGNTTWLSSKLHQKYIRKFDECWVPDLPASKNLSGVLGHMKKTPEDVKYMGPLSRFSKKDLPQKYKVIIILSGPEPQRSYLERILLREFKDTSEKTLFLRGVLEENELILEGENPNLIIRNYLFGEELEAALNSSEIVVCRSGYTSIMDLSKLEKKAFLIPTPGQFEQKYLAERLDKLGIATYCSQDEFKITELKRLKGFSGFRDFGFVTDFRSLFALFEGK</sequence>
<dbReference type="InterPro" id="IPR007235">
    <property type="entry name" value="Glyco_trans_28_C"/>
</dbReference>
<reference evidence="2 3" key="1">
    <citation type="submission" date="2016-10" db="EMBL/GenBank/DDBJ databases">
        <authorList>
            <person name="de Groot N.N."/>
        </authorList>
    </citation>
    <scope>NUCLEOTIDE SEQUENCE [LARGE SCALE GENOMIC DNA]</scope>
    <source>
        <strain evidence="2 3">DSM 17794</strain>
    </source>
</reference>
<gene>
    <name evidence="2" type="ORF">SAMN05660413_02006</name>
</gene>
<evidence type="ECO:0000259" key="1">
    <source>
        <dbReference type="Pfam" id="PF04101"/>
    </source>
</evidence>
<dbReference type="Gene3D" id="3.40.50.2000">
    <property type="entry name" value="Glycogen Phosphorylase B"/>
    <property type="match status" value="1"/>
</dbReference>
<dbReference type="EMBL" id="FOVL01000011">
    <property type="protein sequence ID" value="SFN64798.1"/>
    <property type="molecule type" value="Genomic_DNA"/>
</dbReference>
<feature type="domain" description="Glycosyl transferase family 28 C-terminal" evidence="1">
    <location>
        <begin position="202"/>
        <end position="327"/>
    </location>
</feature>
<dbReference type="GO" id="GO:0016758">
    <property type="term" value="F:hexosyltransferase activity"/>
    <property type="evidence" value="ECO:0007669"/>
    <property type="project" value="InterPro"/>
</dbReference>
<dbReference type="OrthoDB" id="9803241at2"/>
<dbReference type="AlphaFoldDB" id="A0A1I5AQS6"/>
<dbReference type="Pfam" id="PF04101">
    <property type="entry name" value="Glyco_tran_28_C"/>
    <property type="match status" value="1"/>
</dbReference>
<accession>A0A1I5AQS6</accession>
<proteinExistence type="predicted"/>
<evidence type="ECO:0000313" key="2">
    <source>
        <dbReference type="EMBL" id="SFN64798.1"/>
    </source>
</evidence>
<dbReference type="STRING" id="287099.SAMN05660413_02006"/>
<dbReference type="Proteomes" id="UP000199153">
    <property type="component" value="Unassembled WGS sequence"/>
</dbReference>
<protein>
    <recommendedName>
        <fullName evidence="1">Glycosyl transferase family 28 C-terminal domain-containing protein</fullName>
    </recommendedName>
</protein>
<organism evidence="2 3">
    <name type="scientific">Salegentibacter flavus</name>
    <dbReference type="NCBI Taxonomy" id="287099"/>
    <lineage>
        <taxon>Bacteria</taxon>
        <taxon>Pseudomonadati</taxon>
        <taxon>Bacteroidota</taxon>
        <taxon>Flavobacteriia</taxon>
        <taxon>Flavobacteriales</taxon>
        <taxon>Flavobacteriaceae</taxon>
        <taxon>Salegentibacter</taxon>
    </lineage>
</organism>